<evidence type="ECO:0000256" key="8">
    <source>
        <dbReference type="ARBA" id="ARBA00023242"/>
    </source>
</evidence>
<dbReference type="GO" id="GO:0001522">
    <property type="term" value="P:pseudouridine synthesis"/>
    <property type="evidence" value="ECO:0007669"/>
    <property type="project" value="InterPro"/>
</dbReference>
<dbReference type="PANTHER" id="PTHR31633:SF1">
    <property type="entry name" value="H_ACA RIBONUCLEOPROTEIN COMPLEX NON-CORE SUBUNIT NAF1"/>
    <property type="match status" value="1"/>
</dbReference>
<evidence type="ECO:0000256" key="9">
    <source>
        <dbReference type="SAM" id="MobiDB-lite"/>
    </source>
</evidence>
<dbReference type="GeneID" id="18250576"/>
<evidence type="ECO:0000256" key="3">
    <source>
        <dbReference type="ARBA" id="ARBA00021438"/>
    </source>
</evidence>
<dbReference type="PANTHER" id="PTHR31633">
    <property type="entry name" value="H/ACA RIBONUCLEOPROTEIN COMPLEX NON-CORE SUBUNIT NAF1"/>
    <property type="match status" value="1"/>
</dbReference>
<feature type="compositionally biased region" description="Low complexity" evidence="9">
    <location>
        <begin position="354"/>
        <end position="368"/>
    </location>
</feature>
<dbReference type="InterPro" id="IPR040309">
    <property type="entry name" value="Naf1"/>
</dbReference>
<dbReference type="OrthoDB" id="21550at2759"/>
<name>G3BF38_CANTC</name>
<dbReference type="STRING" id="590646.G3BF38"/>
<evidence type="ECO:0000256" key="6">
    <source>
        <dbReference type="ARBA" id="ARBA00022553"/>
    </source>
</evidence>
<proteinExistence type="inferred from homology"/>
<feature type="compositionally biased region" description="Basic and acidic residues" evidence="9">
    <location>
        <begin position="93"/>
        <end position="102"/>
    </location>
</feature>
<keyword evidence="8" id="KW-0539">Nucleus</keyword>
<feature type="compositionally biased region" description="Polar residues" evidence="9">
    <location>
        <begin position="380"/>
        <end position="391"/>
    </location>
</feature>
<dbReference type="GO" id="GO:0003723">
    <property type="term" value="F:RNA binding"/>
    <property type="evidence" value="ECO:0007669"/>
    <property type="project" value="UniProtKB-KW"/>
</dbReference>
<evidence type="ECO:0000256" key="4">
    <source>
        <dbReference type="ARBA" id="ARBA00022517"/>
    </source>
</evidence>
<dbReference type="Pfam" id="PF04410">
    <property type="entry name" value="Gar1"/>
    <property type="match status" value="1"/>
</dbReference>
<dbReference type="KEGG" id="cten:18250576"/>
<dbReference type="HOGENOM" id="CLU_025072_1_0_1"/>
<dbReference type="InterPro" id="IPR009000">
    <property type="entry name" value="Transl_B-barrel_sf"/>
</dbReference>
<dbReference type="GO" id="GO:0000493">
    <property type="term" value="P:box H/ACA snoRNP assembly"/>
    <property type="evidence" value="ECO:0007669"/>
    <property type="project" value="InterPro"/>
</dbReference>
<feature type="compositionally biased region" description="Polar residues" evidence="9">
    <location>
        <begin position="330"/>
        <end position="353"/>
    </location>
</feature>
<dbReference type="SUPFAM" id="SSF50447">
    <property type="entry name" value="Translation proteins"/>
    <property type="match status" value="1"/>
</dbReference>
<dbReference type="AlphaFoldDB" id="G3BF38"/>
<accession>G3BF38</accession>
<evidence type="ECO:0000256" key="2">
    <source>
        <dbReference type="ARBA" id="ARBA00009801"/>
    </source>
</evidence>
<organism evidence="11">
    <name type="scientific">Candida tenuis (strain ATCC 10573 / BCRC 21748 / CBS 615 / JCM 9827 / NBRC 10315 / NRRL Y-1498 / VKM Y-70)</name>
    <name type="common">Yeast</name>
    <name type="synonym">Yamadazyma tenuis</name>
    <dbReference type="NCBI Taxonomy" id="590646"/>
    <lineage>
        <taxon>Eukaryota</taxon>
        <taxon>Fungi</taxon>
        <taxon>Dikarya</taxon>
        <taxon>Ascomycota</taxon>
        <taxon>Saccharomycotina</taxon>
        <taxon>Pichiomycetes</taxon>
        <taxon>Debaryomycetaceae</taxon>
        <taxon>Yamadazyma</taxon>
    </lineage>
</organism>
<gene>
    <name evidence="10" type="ORF">CANTEDRAFT_96073</name>
</gene>
<keyword evidence="11" id="KW-1185">Reference proteome</keyword>
<dbReference type="InterPro" id="IPR007504">
    <property type="entry name" value="H/ACA_rnp_Gar1/Naf1"/>
</dbReference>
<feature type="compositionally biased region" description="Polar residues" evidence="9">
    <location>
        <begin position="33"/>
        <end position="47"/>
    </location>
</feature>
<keyword evidence="4" id="KW-0690">Ribosome biogenesis</keyword>
<keyword evidence="5" id="KW-0698">rRNA processing</keyword>
<feature type="compositionally biased region" description="Acidic residues" evidence="9">
    <location>
        <begin position="288"/>
        <end position="304"/>
    </location>
</feature>
<dbReference type="InterPro" id="IPR038664">
    <property type="entry name" value="Gar1/Naf1_Cbf5-bd_sf"/>
</dbReference>
<feature type="compositionally biased region" description="Acidic residues" evidence="9">
    <location>
        <begin position="108"/>
        <end position="121"/>
    </location>
</feature>
<dbReference type="GO" id="GO:0005732">
    <property type="term" value="C:sno(s)RNA-containing ribonucleoprotein complex"/>
    <property type="evidence" value="ECO:0007669"/>
    <property type="project" value="InterPro"/>
</dbReference>
<evidence type="ECO:0000313" key="10">
    <source>
        <dbReference type="EMBL" id="EGV60626.1"/>
    </source>
</evidence>
<feature type="region of interest" description="Disordered" evidence="9">
    <location>
        <begin position="33"/>
        <end position="160"/>
    </location>
</feature>
<comment type="similarity">
    <text evidence="2">Belongs to the NAF1 family.</text>
</comment>
<feature type="compositionally biased region" description="Acidic residues" evidence="9">
    <location>
        <begin position="130"/>
        <end position="153"/>
    </location>
</feature>
<keyword evidence="7" id="KW-0694">RNA-binding</keyword>
<protein>
    <recommendedName>
        <fullName evidence="3">H/ACA ribonucleoprotein complex non-core subunit NAF1</fullName>
    </recommendedName>
</protein>
<sequence length="516" mass="57142">MKSPYKSTMEDTSTNAPEVVNAEVVTVEDPGIASSSQVAATEVNSKPASPLEDPIAVVGEANGSDKPDEDTVNTIQVDHAVDPEITQEDTTAEPDHSKDNESIHSLSDDEIQIDSNSESESDSSSSSSESDSDSDSDSDAAVDGDEVLSDNEDDKITGPIISKNEVINEVAPSLPEDYTLADKPIEPIGKITGFVDNSVIIKGDTSAEFRVLKEKSVLCLKDKVIGPLFEIFGNLKMPVYRVKFNEPDKVEEFKALKGEEVFYVVPDSEFTLTETLKSFKGSDASNFNDEEIPAEEQEFSDDEKEMAAKRKRKGKNPDKVQSKKEKPSRSLHNQGKRTFTTYNQPQQFTSYNAPQEPSFPQSPQTQPSLYGSSLPYKPQFVNQTNRSSINEASPYGVPMNSFQQPFASQQHQPQQPFPHQQPQQPFPHQQPQQPFPHQQPSSLPPTPSFAQPYRQPYNQPLQYGQPMNDGQPYGQYNPTQSQPNSNQNDQLTNALANASPEQLKLLEQLLKSQLNK</sequence>
<feature type="region of interest" description="Disordered" evidence="9">
    <location>
        <begin position="1"/>
        <end position="20"/>
    </location>
</feature>
<evidence type="ECO:0000256" key="7">
    <source>
        <dbReference type="ARBA" id="ARBA00022884"/>
    </source>
</evidence>
<feature type="compositionally biased region" description="Polar residues" evidence="9">
    <location>
        <begin position="489"/>
        <end position="499"/>
    </location>
</feature>
<reference evidence="10 11" key="1">
    <citation type="journal article" date="2011" name="Proc. Natl. Acad. Sci. U.S.A.">
        <title>Comparative genomics of xylose-fermenting fungi for enhanced biofuel production.</title>
        <authorList>
            <person name="Wohlbach D.J."/>
            <person name="Kuo A."/>
            <person name="Sato T.K."/>
            <person name="Potts K.M."/>
            <person name="Salamov A.A."/>
            <person name="LaButti K.M."/>
            <person name="Sun H."/>
            <person name="Clum A."/>
            <person name="Pangilinan J.L."/>
            <person name="Lindquist E.A."/>
            <person name="Lucas S."/>
            <person name="Lapidus A."/>
            <person name="Jin M."/>
            <person name="Gunawan C."/>
            <person name="Balan V."/>
            <person name="Dale B.E."/>
            <person name="Jeffries T.W."/>
            <person name="Zinkel R."/>
            <person name="Barry K.W."/>
            <person name="Grigoriev I.V."/>
            <person name="Gasch A.P."/>
        </authorList>
    </citation>
    <scope>NUCLEOTIDE SEQUENCE [LARGE SCALE GENOMIC DNA]</scope>
    <source>
        <strain evidence="11">ATCC 10573 / BCRC 21748 / CBS 615 / JCM 9827 / NBRC 10315 / NRRL Y-1498 / VKM Y-70</strain>
    </source>
</reference>
<feature type="compositionally biased region" description="Basic and acidic residues" evidence="9">
    <location>
        <begin position="315"/>
        <end position="328"/>
    </location>
</feature>
<dbReference type="EMBL" id="GL996528">
    <property type="protein sequence ID" value="EGV60626.1"/>
    <property type="molecule type" value="Genomic_DNA"/>
</dbReference>
<feature type="region of interest" description="Disordered" evidence="9">
    <location>
        <begin position="283"/>
        <end position="499"/>
    </location>
</feature>
<dbReference type="eggNOG" id="KOG2236">
    <property type="taxonomic scope" value="Eukaryota"/>
</dbReference>
<evidence type="ECO:0000256" key="1">
    <source>
        <dbReference type="ARBA" id="ARBA00004123"/>
    </source>
</evidence>
<evidence type="ECO:0000313" key="11">
    <source>
        <dbReference type="Proteomes" id="UP000000707"/>
    </source>
</evidence>
<comment type="subcellular location">
    <subcellularLocation>
        <location evidence="1">Nucleus</location>
    </subcellularLocation>
</comment>
<feature type="compositionally biased region" description="Low complexity" evidence="9">
    <location>
        <begin position="401"/>
        <end position="441"/>
    </location>
</feature>
<evidence type="ECO:0000256" key="5">
    <source>
        <dbReference type="ARBA" id="ARBA00022552"/>
    </source>
</evidence>
<feature type="compositionally biased region" description="Low complexity" evidence="9">
    <location>
        <begin position="475"/>
        <end position="488"/>
    </location>
</feature>
<dbReference type="Proteomes" id="UP000000707">
    <property type="component" value="Unassembled WGS sequence"/>
</dbReference>
<keyword evidence="6" id="KW-0597">Phosphoprotein</keyword>
<dbReference type="Gene3D" id="2.40.10.230">
    <property type="entry name" value="Probable tRNA pseudouridine synthase domain"/>
    <property type="match status" value="1"/>
</dbReference>
<dbReference type="GO" id="GO:0005634">
    <property type="term" value="C:nucleus"/>
    <property type="evidence" value="ECO:0007669"/>
    <property type="project" value="UniProtKB-SubCell"/>
</dbReference>
<dbReference type="GO" id="GO:0006364">
    <property type="term" value="P:rRNA processing"/>
    <property type="evidence" value="ECO:0007669"/>
    <property type="project" value="UniProtKB-KW"/>
</dbReference>